<dbReference type="Pfam" id="PF10604">
    <property type="entry name" value="Polyketide_cyc2"/>
    <property type="match status" value="1"/>
</dbReference>
<proteinExistence type="predicted"/>
<evidence type="ECO:0000313" key="3">
    <source>
        <dbReference type="Proteomes" id="UP000294547"/>
    </source>
</evidence>
<accession>A0A4R6RGR6</accession>
<dbReference type="InterPro" id="IPR023393">
    <property type="entry name" value="START-like_dom_sf"/>
</dbReference>
<evidence type="ECO:0000313" key="2">
    <source>
        <dbReference type="EMBL" id="TDP85482.1"/>
    </source>
</evidence>
<dbReference type="AlphaFoldDB" id="A0A4R6RGR6"/>
<dbReference type="OrthoDB" id="1364128at2"/>
<gene>
    <name evidence="2" type="ORF">EDD54_2335</name>
</gene>
<dbReference type="Gene3D" id="3.30.530.20">
    <property type="match status" value="1"/>
</dbReference>
<sequence>MKKSFVVAAILAAVAAVPSARAHGPTPQKVDEAIDIAAPCELVWSTLRDFGSIGKWHPGLKAVEAHGASERGSTRTLTLPNGEEVVEKLDEVNGDMQSMSYRLSKENLKALPVSFYTAKMVVSRPEAGPSCHVEWEGRFYRGDTTNEPPPELSDEAAVAAMTEFFQVGLAGLKKAME</sequence>
<feature type="signal peptide" evidence="1">
    <location>
        <begin position="1"/>
        <end position="22"/>
    </location>
</feature>
<dbReference type="Proteomes" id="UP000294547">
    <property type="component" value="Unassembled WGS sequence"/>
</dbReference>
<dbReference type="EMBL" id="SNXY01000007">
    <property type="protein sequence ID" value="TDP85482.1"/>
    <property type="molecule type" value="Genomic_DNA"/>
</dbReference>
<dbReference type="RefSeq" id="WP_126541326.1">
    <property type="nucleotide sequence ID" value="NZ_BSPM01000004.1"/>
</dbReference>
<dbReference type="CDD" id="cd07821">
    <property type="entry name" value="PYR_PYL_RCAR_like"/>
    <property type="match status" value="1"/>
</dbReference>
<dbReference type="PANTHER" id="PTHR39332">
    <property type="entry name" value="BLL4707 PROTEIN"/>
    <property type="match status" value="1"/>
</dbReference>
<comment type="caution">
    <text evidence="2">The sequence shown here is derived from an EMBL/GenBank/DDBJ whole genome shotgun (WGS) entry which is preliminary data.</text>
</comment>
<keyword evidence="1" id="KW-0732">Signal</keyword>
<name>A0A4R6RGR6_9HYPH</name>
<dbReference type="InterPro" id="IPR019587">
    <property type="entry name" value="Polyketide_cyclase/dehydratase"/>
</dbReference>
<organism evidence="2 3">
    <name type="scientific">Oharaeibacter diazotrophicus</name>
    <dbReference type="NCBI Taxonomy" id="1920512"/>
    <lineage>
        <taxon>Bacteria</taxon>
        <taxon>Pseudomonadati</taxon>
        <taxon>Pseudomonadota</taxon>
        <taxon>Alphaproteobacteria</taxon>
        <taxon>Hyphomicrobiales</taxon>
        <taxon>Pleomorphomonadaceae</taxon>
        <taxon>Oharaeibacter</taxon>
    </lineage>
</organism>
<feature type="chain" id="PRO_5020355484" evidence="1">
    <location>
        <begin position="23"/>
        <end position="177"/>
    </location>
</feature>
<dbReference type="PANTHER" id="PTHR39332:SF7">
    <property type="entry name" value="SRPBCC FAMILY PROTEIN"/>
    <property type="match status" value="1"/>
</dbReference>
<keyword evidence="3" id="KW-1185">Reference proteome</keyword>
<protein>
    <submittedName>
        <fullName evidence="2">MxaD protein</fullName>
    </submittedName>
</protein>
<reference evidence="2 3" key="1">
    <citation type="submission" date="2019-03" db="EMBL/GenBank/DDBJ databases">
        <title>Genomic Encyclopedia of Type Strains, Phase IV (KMG-IV): sequencing the most valuable type-strain genomes for metagenomic binning, comparative biology and taxonomic classification.</title>
        <authorList>
            <person name="Goeker M."/>
        </authorList>
    </citation>
    <scope>NUCLEOTIDE SEQUENCE [LARGE SCALE GENOMIC DNA]</scope>
    <source>
        <strain evidence="2 3">DSM 102969</strain>
    </source>
</reference>
<dbReference type="SUPFAM" id="SSF55961">
    <property type="entry name" value="Bet v1-like"/>
    <property type="match status" value="1"/>
</dbReference>
<evidence type="ECO:0000256" key="1">
    <source>
        <dbReference type="SAM" id="SignalP"/>
    </source>
</evidence>